<keyword evidence="1" id="KW-1133">Transmembrane helix</keyword>
<dbReference type="PANTHER" id="PTHR30336:SF18">
    <property type="entry name" value="MEMBRANE PROTEIN"/>
    <property type="match status" value="1"/>
</dbReference>
<dbReference type="Pfam" id="PF02698">
    <property type="entry name" value="DUF218"/>
    <property type="match status" value="1"/>
</dbReference>
<gene>
    <name evidence="3" type="ORF">BTBSAS_40131</name>
</gene>
<dbReference type="GO" id="GO:0043164">
    <property type="term" value="P:Gram-negative-bacterium-type cell wall biogenesis"/>
    <property type="evidence" value="ECO:0007669"/>
    <property type="project" value="TreeGrafter"/>
</dbReference>
<dbReference type="InterPro" id="IPR014729">
    <property type="entry name" value="Rossmann-like_a/b/a_fold"/>
</dbReference>
<dbReference type="CDD" id="cd06259">
    <property type="entry name" value="YdcF-like"/>
    <property type="match status" value="1"/>
</dbReference>
<keyword evidence="1" id="KW-0472">Membrane</keyword>
<feature type="transmembrane region" description="Helical" evidence="1">
    <location>
        <begin position="123"/>
        <end position="148"/>
    </location>
</feature>
<dbReference type="GO" id="GO:0005886">
    <property type="term" value="C:plasma membrane"/>
    <property type="evidence" value="ECO:0007669"/>
    <property type="project" value="TreeGrafter"/>
</dbReference>
<name>A0A2X0QY20_BROTH</name>
<evidence type="ECO:0000313" key="4">
    <source>
        <dbReference type="Proteomes" id="UP000270190"/>
    </source>
</evidence>
<dbReference type="GO" id="GO:0000270">
    <property type="term" value="P:peptidoglycan metabolic process"/>
    <property type="evidence" value="ECO:0007669"/>
    <property type="project" value="TreeGrafter"/>
</dbReference>
<dbReference type="AlphaFoldDB" id="A0A2X0QY20"/>
<feature type="transmembrane region" description="Helical" evidence="1">
    <location>
        <begin position="30"/>
        <end position="49"/>
    </location>
</feature>
<dbReference type="InterPro" id="IPR003848">
    <property type="entry name" value="DUF218"/>
</dbReference>
<feature type="transmembrane region" description="Helical" evidence="1">
    <location>
        <begin position="56"/>
        <end position="81"/>
    </location>
</feature>
<sequence>MFAFLITGLGFVSLFFIFNAIDNRRVSNSILLTIGLFILLFGLVSIWTLDDLNTKIIYYGFIGARVFVILIGVALILNGLVVIKKEGRTLPNILSLAFGLVLIIFISITFTERFLAAPSIQRIYAAFILIVGYYIFIFFNCFISAMIYQLNRPRLNQDFIIVLGCGLNGDKVTPLLASRLNTAKRFYLKQKHRTTPPLIIVSGGQGPDELVAEATAMKHYLIEQGIPEKHLIIEDKSTTTEENLRFSKKIMDGLKDTYSSIFVTNNYHTFRAGIFAKRVHLDSGGIGAHTAPYYLPTAFVREYIAILMLHKWLHLCVTILLIALLIFA</sequence>
<proteinExistence type="predicted"/>
<dbReference type="Proteomes" id="UP000270190">
    <property type="component" value="Unassembled WGS sequence"/>
</dbReference>
<protein>
    <recommendedName>
        <fullName evidence="2">DUF218 domain-containing protein</fullName>
    </recommendedName>
</protein>
<keyword evidence="1" id="KW-0812">Transmembrane</keyword>
<dbReference type="InterPro" id="IPR051599">
    <property type="entry name" value="Cell_Envelope_Assoc"/>
</dbReference>
<dbReference type="EMBL" id="OUNC01000034">
    <property type="protein sequence ID" value="SPP29108.1"/>
    <property type="molecule type" value="Genomic_DNA"/>
</dbReference>
<evidence type="ECO:0000313" key="3">
    <source>
        <dbReference type="EMBL" id="SPP29108.1"/>
    </source>
</evidence>
<evidence type="ECO:0000256" key="1">
    <source>
        <dbReference type="SAM" id="Phobius"/>
    </source>
</evidence>
<organism evidence="3 4">
    <name type="scientific">Brochothrix thermosphacta</name>
    <name type="common">Microbacterium thermosphactum</name>
    <dbReference type="NCBI Taxonomy" id="2756"/>
    <lineage>
        <taxon>Bacteria</taxon>
        <taxon>Bacillati</taxon>
        <taxon>Bacillota</taxon>
        <taxon>Bacilli</taxon>
        <taxon>Bacillales</taxon>
        <taxon>Listeriaceae</taxon>
        <taxon>Brochothrix</taxon>
    </lineage>
</organism>
<feature type="transmembrane region" description="Helical" evidence="1">
    <location>
        <begin position="303"/>
        <end position="327"/>
    </location>
</feature>
<dbReference type="RefSeq" id="WP_036027414.1">
    <property type="nucleotide sequence ID" value="NZ_CBCPKC010000005.1"/>
</dbReference>
<dbReference type="PANTHER" id="PTHR30336">
    <property type="entry name" value="INNER MEMBRANE PROTEIN, PROBABLE PERMEASE"/>
    <property type="match status" value="1"/>
</dbReference>
<accession>A0A2X0QY20</accession>
<evidence type="ECO:0000259" key="2">
    <source>
        <dbReference type="Pfam" id="PF02698"/>
    </source>
</evidence>
<dbReference type="Gene3D" id="3.40.50.620">
    <property type="entry name" value="HUPs"/>
    <property type="match status" value="1"/>
</dbReference>
<feature type="transmembrane region" description="Helical" evidence="1">
    <location>
        <begin position="93"/>
        <end position="111"/>
    </location>
</feature>
<feature type="domain" description="DUF218" evidence="2">
    <location>
        <begin position="158"/>
        <end position="304"/>
    </location>
</feature>
<reference evidence="4" key="1">
    <citation type="submission" date="2018-04" db="EMBL/GenBank/DDBJ databases">
        <authorList>
            <person name="Illikoud N."/>
        </authorList>
    </citation>
    <scope>NUCLEOTIDE SEQUENCE [LARGE SCALE GENOMIC DNA]</scope>
</reference>